<evidence type="ECO:0000313" key="2">
    <source>
        <dbReference type="EMBL" id="PUZ37227.1"/>
    </source>
</evidence>
<evidence type="ECO:0000313" key="3">
    <source>
        <dbReference type="Proteomes" id="UP000244336"/>
    </source>
</evidence>
<feature type="compositionally biased region" description="Low complexity" evidence="1">
    <location>
        <begin position="105"/>
        <end position="116"/>
    </location>
</feature>
<dbReference type="AlphaFoldDB" id="A0A2T7C1Q1"/>
<reference evidence="2 3" key="1">
    <citation type="submission" date="2018-04" db="EMBL/GenBank/DDBJ databases">
        <title>WGS assembly of Panicum hallii var. hallii HAL2.</title>
        <authorList>
            <person name="Lovell J."/>
            <person name="Jenkins J."/>
            <person name="Lowry D."/>
            <person name="Mamidi S."/>
            <person name="Sreedasyam A."/>
            <person name="Weng X."/>
            <person name="Barry K."/>
            <person name="Bonette J."/>
            <person name="Campitelli B."/>
            <person name="Daum C."/>
            <person name="Gordon S."/>
            <person name="Gould B."/>
            <person name="Lipzen A."/>
            <person name="MacQueen A."/>
            <person name="Palacio-Mejia J."/>
            <person name="Plott C."/>
            <person name="Shakirov E."/>
            <person name="Shu S."/>
            <person name="Yoshinaga Y."/>
            <person name="Zane M."/>
            <person name="Rokhsar D."/>
            <person name="Grimwood J."/>
            <person name="Schmutz J."/>
            <person name="Juenger T."/>
        </authorList>
    </citation>
    <scope>NUCLEOTIDE SEQUENCE [LARGE SCALE GENOMIC DNA]</scope>
    <source>
        <strain evidence="3">cv. HAL2</strain>
    </source>
</reference>
<sequence length="150" mass="15766">MSQASSLAGQTRETNMARVRREQAQLVLGPPPQPLDVVLVLDEALFQGPEEFSEGNRGGAGALLEPERALDLRPLPGLGAHCAALDDALVVHPEVDAHHVARPLGGAAAEADPPGDAARDRGLSAPLIAWGRPSASSTRSDSRMYRPLGR</sequence>
<feature type="region of interest" description="Disordered" evidence="1">
    <location>
        <begin position="104"/>
        <end position="150"/>
    </location>
</feature>
<evidence type="ECO:0000256" key="1">
    <source>
        <dbReference type="SAM" id="MobiDB-lite"/>
    </source>
</evidence>
<feature type="region of interest" description="Disordered" evidence="1">
    <location>
        <begin position="1"/>
        <end position="33"/>
    </location>
</feature>
<dbReference type="Proteomes" id="UP000244336">
    <property type="component" value="Chromosome 9"/>
</dbReference>
<gene>
    <name evidence="2" type="ORF">GQ55_9G101700</name>
</gene>
<dbReference type="EMBL" id="CM009757">
    <property type="protein sequence ID" value="PUZ37227.1"/>
    <property type="molecule type" value="Genomic_DNA"/>
</dbReference>
<keyword evidence="3" id="KW-1185">Reference proteome</keyword>
<organism evidence="2 3">
    <name type="scientific">Panicum hallii var. hallii</name>
    <dbReference type="NCBI Taxonomy" id="1504633"/>
    <lineage>
        <taxon>Eukaryota</taxon>
        <taxon>Viridiplantae</taxon>
        <taxon>Streptophyta</taxon>
        <taxon>Embryophyta</taxon>
        <taxon>Tracheophyta</taxon>
        <taxon>Spermatophyta</taxon>
        <taxon>Magnoliopsida</taxon>
        <taxon>Liliopsida</taxon>
        <taxon>Poales</taxon>
        <taxon>Poaceae</taxon>
        <taxon>PACMAD clade</taxon>
        <taxon>Panicoideae</taxon>
        <taxon>Panicodae</taxon>
        <taxon>Paniceae</taxon>
        <taxon>Panicinae</taxon>
        <taxon>Panicum</taxon>
        <taxon>Panicum sect. Panicum</taxon>
    </lineage>
</organism>
<accession>A0A2T7C1Q1</accession>
<name>A0A2T7C1Q1_9POAL</name>
<dbReference type="Gramene" id="PUZ37227">
    <property type="protein sequence ID" value="PUZ37227"/>
    <property type="gene ID" value="GQ55_9G101700"/>
</dbReference>
<protein>
    <submittedName>
        <fullName evidence="2">Uncharacterized protein</fullName>
    </submittedName>
</protein>
<feature type="compositionally biased region" description="Polar residues" evidence="1">
    <location>
        <begin position="1"/>
        <end position="14"/>
    </location>
</feature>
<proteinExistence type="predicted"/>